<reference evidence="5 6" key="1">
    <citation type="submission" date="2018-07" db="EMBL/GenBank/DDBJ databases">
        <title>High-quality-draft genome sequence of Gaiella occulta.</title>
        <authorList>
            <person name="Severino R."/>
            <person name="Froufe H.J.C."/>
            <person name="Rainey F.A."/>
            <person name="Barroso C."/>
            <person name="Albuquerque L."/>
            <person name="Lobo-Da-Cunha A."/>
            <person name="Da Costa M.S."/>
            <person name="Egas C."/>
        </authorList>
    </citation>
    <scope>NUCLEOTIDE SEQUENCE [LARGE SCALE GENOMIC DNA]</scope>
    <source>
        <strain evidence="5 6">F2-233</strain>
    </source>
</reference>
<dbReference type="PANTHER" id="PTHR43464:SF19">
    <property type="entry name" value="UBIQUINONE BIOSYNTHESIS O-METHYLTRANSFERASE, MITOCHONDRIAL"/>
    <property type="match status" value="1"/>
</dbReference>
<gene>
    <name evidence="5" type="ORF">Gocc_2647</name>
</gene>
<dbReference type="InterPro" id="IPR041698">
    <property type="entry name" value="Methyltransf_25"/>
</dbReference>
<organism evidence="5 6">
    <name type="scientific">Gaiella occulta</name>
    <dbReference type="NCBI Taxonomy" id="1002870"/>
    <lineage>
        <taxon>Bacteria</taxon>
        <taxon>Bacillati</taxon>
        <taxon>Actinomycetota</taxon>
        <taxon>Thermoleophilia</taxon>
        <taxon>Gaiellales</taxon>
        <taxon>Gaiellaceae</taxon>
        <taxon>Gaiella</taxon>
    </lineage>
</organism>
<dbReference type="Proteomes" id="UP000254134">
    <property type="component" value="Unassembled WGS sequence"/>
</dbReference>
<evidence type="ECO:0000256" key="2">
    <source>
        <dbReference type="ARBA" id="ARBA00022679"/>
    </source>
</evidence>
<dbReference type="InterPro" id="IPR029063">
    <property type="entry name" value="SAM-dependent_MTases_sf"/>
</dbReference>
<evidence type="ECO:0000259" key="4">
    <source>
        <dbReference type="Pfam" id="PF13649"/>
    </source>
</evidence>
<evidence type="ECO:0000313" key="6">
    <source>
        <dbReference type="Proteomes" id="UP000254134"/>
    </source>
</evidence>
<dbReference type="CDD" id="cd02440">
    <property type="entry name" value="AdoMet_MTases"/>
    <property type="match status" value="1"/>
</dbReference>
<keyword evidence="1 5" id="KW-0489">Methyltransferase</keyword>
<dbReference type="Gene3D" id="2.20.130.10">
    <property type="entry name" value="CAC2371-like domains"/>
    <property type="match status" value="1"/>
</dbReference>
<dbReference type="EMBL" id="QQZY01000007">
    <property type="protein sequence ID" value="RDI73734.1"/>
    <property type="molecule type" value="Genomic_DNA"/>
</dbReference>
<feature type="domain" description="Methyltransferase" evidence="4">
    <location>
        <begin position="39"/>
        <end position="128"/>
    </location>
</feature>
<name>A0A7M2YV46_9ACTN</name>
<keyword evidence="3" id="KW-0949">S-adenosyl-L-methionine</keyword>
<dbReference type="Pfam" id="PF13649">
    <property type="entry name" value="Methyltransf_25"/>
    <property type="match status" value="1"/>
</dbReference>
<evidence type="ECO:0000256" key="1">
    <source>
        <dbReference type="ARBA" id="ARBA00022603"/>
    </source>
</evidence>
<reference evidence="6" key="2">
    <citation type="journal article" date="2019" name="MicrobiologyOpen">
        <title>High-quality draft genome sequence of Gaiella occulta isolated from a 150 meter deep mineral water borehole and comparison with the genome sequences of other deep-branching lineages of the phylum Actinobacteria.</title>
        <authorList>
            <person name="Severino R."/>
            <person name="Froufe H.J.C."/>
            <person name="Barroso C."/>
            <person name="Albuquerque L."/>
            <person name="Lobo-da-Cunha A."/>
            <person name="da Costa M.S."/>
            <person name="Egas C."/>
        </authorList>
    </citation>
    <scope>NUCLEOTIDE SEQUENCE [LARGE SCALE GENOMIC DNA]</scope>
    <source>
        <strain evidence="6">F2-233</strain>
    </source>
</reference>
<sequence length="231" mass="24817">MLPAADLYDLIYGGKEYAREAAQVDAIVRDVTPAARTLLDVGCGTGRHLEHFAARYDVEGLDASADLLEGARRRLPEVPLHLADMRSFDLQRTFDVVTCLFSAIGYTLTVEAMRAAIAAMAAHVADGGLLVVEPWLTPERWRDGHVSLDVAEDDGVKVARACVSSRDGTVSRLVFTYLVASPSGAESFTDVHELGLFPPEPMIDAVIAAGLEPSWDAEGIAGRGLLLGRRA</sequence>
<dbReference type="AlphaFoldDB" id="A0A7M2YV46"/>
<dbReference type="Gene3D" id="3.40.50.150">
    <property type="entry name" value="Vaccinia Virus protein VP39"/>
    <property type="match status" value="1"/>
</dbReference>
<keyword evidence="6" id="KW-1185">Reference proteome</keyword>
<dbReference type="GO" id="GO:0008168">
    <property type="term" value="F:methyltransferase activity"/>
    <property type="evidence" value="ECO:0007669"/>
    <property type="project" value="UniProtKB-KW"/>
</dbReference>
<dbReference type="RefSeq" id="WP_181813674.1">
    <property type="nucleotide sequence ID" value="NZ_QQZY01000007.1"/>
</dbReference>
<evidence type="ECO:0000256" key="3">
    <source>
        <dbReference type="ARBA" id="ARBA00022691"/>
    </source>
</evidence>
<accession>A0A7M2YV46</accession>
<evidence type="ECO:0000313" key="5">
    <source>
        <dbReference type="EMBL" id="RDI73734.1"/>
    </source>
</evidence>
<dbReference type="SUPFAM" id="SSF53335">
    <property type="entry name" value="S-adenosyl-L-methionine-dependent methyltransferases"/>
    <property type="match status" value="1"/>
</dbReference>
<protein>
    <submittedName>
        <fullName evidence="5">Methyltransferase domain-containing protein</fullName>
    </submittedName>
</protein>
<proteinExistence type="predicted"/>
<dbReference type="PANTHER" id="PTHR43464">
    <property type="entry name" value="METHYLTRANSFERASE"/>
    <property type="match status" value="1"/>
</dbReference>
<comment type="caution">
    <text evidence="5">The sequence shown here is derived from an EMBL/GenBank/DDBJ whole genome shotgun (WGS) entry which is preliminary data.</text>
</comment>
<dbReference type="GO" id="GO:0032259">
    <property type="term" value="P:methylation"/>
    <property type="evidence" value="ECO:0007669"/>
    <property type="project" value="UniProtKB-KW"/>
</dbReference>
<keyword evidence="2 5" id="KW-0808">Transferase</keyword>